<evidence type="ECO:0000313" key="2">
    <source>
        <dbReference type="Proteomes" id="UP000189627"/>
    </source>
</evidence>
<dbReference type="EMBL" id="CP017757">
    <property type="protein sequence ID" value="AQV92659.1"/>
    <property type="molecule type" value="Genomic_DNA"/>
</dbReference>
<dbReference type="OrthoDB" id="9133534at2"/>
<gene>
    <name evidence="1" type="ORF">BJN34_01980</name>
</gene>
<dbReference type="Proteomes" id="UP000189627">
    <property type="component" value="Chromosome 1"/>
</dbReference>
<dbReference type="KEGG" id="cuh:BJN34_01980"/>
<organism evidence="1 2">
    <name type="scientific">Cupriavidus necator</name>
    <name type="common">Alcaligenes eutrophus</name>
    <name type="synonym">Ralstonia eutropha</name>
    <dbReference type="NCBI Taxonomy" id="106590"/>
    <lineage>
        <taxon>Bacteria</taxon>
        <taxon>Pseudomonadati</taxon>
        <taxon>Pseudomonadota</taxon>
        <taxon>Betaproteobacteria</taxon>
        <taxon>Burkholderiales</taxon>
        <taxon>Burkholderiaceae</taxon>
        <taxon>Cupriavidus</taxon>
    </lineage>
</organism>
<accession>A0A1U9UJB8</accession>
<reference evidence="2" key="1">
    <citation type="submission" date="2017-02" db="EMBL/GenBank/DDBJ databases">
        <title>Complete genome sequence of Cupriavidus necator strain NH9, a 3-chlorobenzoate degrader.</title>
        <authorList>
            <person name="Moriuchi R."/>
            <person name="Dohra H."/>
            <person name="Ogawa N."/>
        </authorList>
    </citation>
    <scope>NUCLEOTIDE SEQUENCE [LARGE SCALE GENOMIC DNA]</scope>
    <source>
        <strain evidence="2">NH9</strain>
    </source>
</reference>
<proteinExistence type="predicted"/>
<dbReference type="AlphaFoldDB" id="A0A1U9UJB8"/>
<protein>
    <submittedName>
        <fullName evidence="1">Uncharacterized protein</fullName>
    </submittedName>
</protein>
<evidence type="ECO:0000313" key="1">
    <source>
        <dbReference type="EMBL" id="AQV92659.1"/>
    </source>
</evidence>
<sequence>MSRPKLKTEATTVKMTPEVKQLWELAATHERRTLANMFEVMVRKYCDDIGIFPQSRPDTHEQAKA</sequence>
<name>A0A1U9UJB8_CUPNE</name>